<proteinExistence type="predicted"/>
<evidence type="ECO:0000313" key="1">
    <source>
        <dbReference type="EMBL" id="MBW0519127.1"/>
    </source>
</evidence>
<organism evidence="1 2">
    <name type="scientific">Austropuccinia psidii MF-1</name>
    <dbReference type="NCBI Taxonomy" id="1389203"/>
    <lineage>
        <taxon>Eukaryota</taxon>
        <taxon>Fungi</taxon>
        <taxon>Dikarya</taxon>
        <taxon>Basidiomycota</taxon>
        <taxon>Pucciniomycotina</taxon>
        <taxon>Pucciniomycetes</taxon>
        <taxon>Pucciniales</taxon>
        <taxon>Sphaerophragmiaceae</taxon>
        <taxon>Austropuccinia</taxon>
    </lineage>
</organism>
<gene>
    <name evidence="1" type="ORF">O181_058842</name>
</gene>
<accession>A0A9Q3EFJ1</accession>
<dbReference type="AlphaFoldDB" id="A0A9Q3EFJ1"/>
<reference evidence="1" key="1">
    <citation type="submission" date="2021-03" db="EMBL/GenBank/DDBJ databases">
        <title>Draft genome sequence of rust myrtle Austropuccinia psidii MF-1, a brazilian biotype.</title>
        <authorList>
            <person name="Quecine M.C."/>
            <person name="Pachon D.M.R."/>
            <person name="Bonatelli M.L."/>
            <person name="Correr F.H."/>
            <person name="Franceschini L.M."/>
            <person name="Leite T.F."/>
            <person name="Margarido G.R.A."/>
            <person name="Almeida C.A."/>
            <person name="Ferrarezi J.A."/>
            <person name="Labate C.A."/>
        </authorList>
    </citation>
    <scope>NUCLEOTIDE SEQUENCE</scope>
    <source>
        <strain evidence="1">MF-1</strain>
    </source>
</reference>
<sequence length="102" mass="11600">MFVSSRSMTTTFGDQRVVECGRETERETRSSARVRAVLGEAGGTIPKRGPLGRNVSTIKLYFFFPTRDPLQLLTCHFTALRLWSRRGLNPGPYQVHPEDRCK</sequence>
<name>A0A9Q3EFJ1_9BASI</name>
<comment type="caution">
    <text evidence="1">The sequence shown here is derived from an EMBL/GenBank/DDBJ whole genome shotgun (WGS) entry which is preliminary data.</text>
</comment>
<keyword evidence="2" id="KW-1185">Reference proteome</keyword>
<evidence type="ECO:0000313" key="2">
    <source>
        <dbReference type="Proteomes" id="UP000765509"/>
    </source>
</evidence>
<protein>
    <submittedName>
        <fullName evidence="1">Uncharacterized protein</fullName>
    </submittedName>
</protein>
<dbReference type="Proteomes" id="UP000765509">
    <property type="component" value="Unassembled WGS sequence"/>
</dbReference>
<dbReference type="EMBL" id="AVOT02027146">
    <property type="protein sequence ID" value="MBW0519127.1"/>
    <property type="molecule type" value="Genomic_DNA"/>
</dbReference>